<reference evidence="2" key="2">
    <citation type="submission" date="2023-07" db="EMBL/GenBank/DDBJ databases">
        <authorList>
            <consortium name="Lawrence Berkeley National Laboratory"/>
            <person name="Haridas S."/>
            <person name="Hensen N."/>
            <person name="Bonometti L."/>
            <person name="Westerberg I."/>
            <person name="Brannstrom I.O."/>
            <person name="Guillou S."/>
            <person name="Cros-Aarteil S."/>
            <person name="Calhoun S."/>
            <person name="Kuo A."/>
            <person name="Mondo S."/>
            <person name="Pangilinan J."/>
            <person name="Riley R."/>
            <person name="LaButti K."/>
            <person name="Andreopoulos B."/>
            <person name="Lipzen A."/>
            <person name="Chen C."/>
            <person name="Yanf M."/>
            <person name="Daum C."/>
            <person name="Ng V."/>
            <person name="Clum A."/>
            <person name="Steindorff A."/>
            <person name="Ohm R."/>
            <person name="Martin F."/>
            <person name="Silar P."/>
            <person name="Natvig D."/>
            <person name="Lalanne C."/>
            <person name="Gautier V."/>
            <person name="Ament-velasquez S.L."/>
            <person name="Kruys A."/>
            <person name="Hutchinson M.I."/>
            <person name="Powell A.J."/>
            <person name="Barry K."/>
            <person name="Miller A.N."/>
            <person name="Grigoriev I.V."/>
            <person name="Debuchy R."/>
            <person name="Gladieux P."/>
            <person name="Thoren M.H."/>
            <person name="Johannesson H."/>
        </authorList>
    </citation>
    <scope>NUCLEOTIDE SEQUENCE</scope>
    <source>
        <strain evidence="2">FGSC 1904</strain>
    </source>
</reference>
<feature type="signal peptide" evidence="1">
    <location>
        <begin position="1"/>
        <end position="20"/>
    </location>
</feature>
<evidence type="ECO:0000313" key="2">
    <source>
        <dbReference type="EMBL" id="KAK3402490.1"/>
    </source>
</evidence>
<evidence type="ECO:0000313" key="3">
    <source>
        <dbReference type="Proteomes" id="UP001281003"/>
    </source>
</evidence>
<proteinExistence type="predicted"/>
<dbReference type="Proteomes" id="UP001281003">
    <property type="component" value="Unassembled WGS sequence"/>
</dbReference>
<comment type="caution">
    <text evidence="2">The sequence shown here is derived from an EMBL/GenBank/DDBJ whole genome shotgun (WGS) entry which is preliminary data.</text>
</comment>
<dbReference type="AlphaFoldDB" id="A0AAE0UG22"/>
<gene>
    <name evidence="2" type="ORF">B0T20DRAFT_398419</name>
</gene>
<evidence type="ECO:0000256" key="1">
    <source>
        <dbReference type="SAM" id="SignalP"/>
    </source>
</evidence>
<keyword evidence="1" id="KW-0732">Signal</keyword>
<reference evidence="2" key="1">
    <citation type="journal article" date="2023" name="Mol. Phylogenet. Evol.">
        <title>Genome-scale phylogeny and comparative genomics of the fungal order Sordariales.</title>
        <authorList>
            <person name="Hensen N."/>
            <person name="Bonometti L."/>
            <person name="Westerberg I."/>
            <person name="Brannstrom I.O."/>
            <person name="Guillou S."/>
            <person name="Cros-Aarteil S."/>
            <person name="Calhoun S."/>
            <person name="Haridas S."/>
            <person name="Kuo A."/>
            <person name="Mondo S."/>
            <person name="Pangilinan J."/>
            <person name="Riley R."/>
            <person name="LaButti K."/>
            <person name="Andreopoulos B."/>
            <person name="Lipzen A."/>
            <person name="Chen C."/>
            <person name="Yan M."/>
            <person name="Daum C."/>
            <person name="Ng V."/>
            <person name="Clum A."/>
            <person name="Steindorff A."/>
            <person name="Ohm R.A."/>
            <person name="Martin F."/>
            <person name="Silar P."/>
            <person name="Natvig D.O."/>
            <person name="Lalanne C."/>
            <person name="Gautier V."/>
            <person name="Ament-Velasquez S.L."/>
            <person name="Kruys A."/>
            <person name="Hutchinson M.I."/>
            <person name="Powell A.J."/>
            <person name="Barry K."/>
            <person name="Miller A.N."/>
            <person name="Grigoriev I.V."/>
            <person name="Debuchy R."/>
            <person name="Gladieux P."/>
            <person name="Hiltunen Thoren M."/>
            <person name="Johannesson H."/>
        </authorList>
    </citation>
    <scope>NUCLEOTIDE SEQUENCE</scope>
    <source>
        <strain evidence="2">FGSC 1904</strain>
    </source>
</reference>
<name>A0AAE0UG22_SORBR</name>
<accession>A0AAE0UG22</accession>
<feature type="chain" id="PRO_5042118393" description="Secreted protein" evidence="1">
    <location>
        <begin position="21"/>
        <end position="122"/>
    </location>
</feature>
<protein>
    <recommendedName>
        <fullName evidence="4">Secreted protein</fullName>
    </recommendedName>
</protein>
<sequence>MLLFCKWLSMIFWFIRKVSTVASTIFTSSSTSFFSIHEYCIFCDGLSLASRSNLERAVRAFMIRRSSSSRILVRVSRTCRGTSPTSSNGSMNMSNCICLASTWSYCISSALFSSWSWRPAVL</sequence>
<dbReference type="EMBL" id="JAUTDP010000001">
    <property type="protein sequence ID" value="KAK3402490.1"/>
    <property type="molecule type" value="Genomic_DNA"/>
</dbReference>
<organism evidence="2 3">
    <name type="scientific">Sordaria brevicollis</name>
    <dbReference type="NCBI Taxonomy" id="83679"/>
    <lineage>
        <taxon>Eukaryota</taxon>
        <taxon>Fungi</taxon>
        <taxon>Dikarya</taxon>
        <taxon>Ascomycota</taxon>
        <taxon>Pezizomycotina</taxon>
        <taxon>Sordariomycetes</taxon>
        <taxon>Sordariomycetidae</taxon>
        <taxon>Sordariales</taxon>
        <taxon>Sordariaceae</taxon>
        <taxon>Sordaria</taxon>
    </lineage>
</organism>
<evidence type="ECO:0008006" key="4">
    <source>
        <dbReference type="Google" id="ProtNLM"/>
    </source>
</evidence>
<keyword evidence="3" id="KW-1185">Reference proteome</keyword>